<dbReference type="GO" id="GO:0005576">
    <property type="term" value="C:extracellular region"/>
    <property type="evidence" value="ECO:0007669"/>
    <property type="project" value="UniProtKB-SubCell"/>
</dbReference>
<keyword evidence="3" id="KW-0964">Secreted</keyword>
<comment type="caution">
    <text evidence="9">Lacks conserved residue(s) required for the propagation of feature annotation.</text>
</comment>
<proteinExistence type="evidence at transcript level"/>
<sequence>MSFSTVTFCAALLVLANAGPVYKLAATEESACALTCSDTNKFDYQPGTVYQFSYDAKTTTKMNGASEDSANIHMTAMVEIEPLTKCDLVMRINDASLQDSEDDQNSQAFKEAMMKQPLKFSFQDGRIDHVCAMDEEQPWTLNIKRGILSAFQNSMDSFDRNQNLTETDVVGTCISEYQVTDKDPKTKFVEKTKNLLGCTDREGYRLAVQSIGYNVPSFVKSLPLMKSEYKCTQTLDLDSNILQSSTCSEEHVFRPFSYGKNGAMSHNEQTLTFTNKKKAGRPSKEHFSQRSTLLFHHEHNTPSKQENEEKIEAKLQELCQKAVEDIRPEVPEMVNQLIEHMRQVDRDVLSRVYDKISQKTICAPKADHIKQYFHDAIPMVGTAASVGMIQDLISKKHVTGAEAEMWLLSLSFVHHPTKEMVAATMPLLDESDVSGNVLLAVSSLASSYCNVRPECGKDAEISALIRKLMVLTHDCNAQNGDIKKIVFALRALGNIGHSHEAVSHLSRCVTRRDVPEEIRIAAMDAFRRIPCDAVRSDLMGVFRDESEDSELRINAYIALMKCPSQKVLSEVRQVLEKEKTNQVGSFVWSHLTNLMETSDPHMQDIRNIVQDEELKKEFNLDQRKFSRNYEGSFFFDSINTGAKVDSNVIFSQKSFIPRSANLNLTIDLFGHAINFLEFGGRVQGTETILENFFGASGTKTPAMKTRVPIDFDKQLDTFEASAYLRVFGNELRYWDDSSLIEFQSALEKLMKMQTVSFSKTMVLLDSRMTIPTCIGLPLSLTMSSTGSMSLDANASFQKSISLHFTPSASVQVTGEMSVDAHVSKAGLKMVTVAHTSTGAKLDIHDNKFDLQIPQKKMEIFNLKTDFYIVHRNAEKKQKMIVDNVKKHEICTGKLIKQVTGLTFCQNIMFPNASSHNEAPFFPFTGPVVYDLHMINEDAPNGYQIEGLTKQSPYSFYMDTPNSKVSRRIAVDTVIKNKNEASITFMAPWKNIKIEGTVANMDEMKKLTGKMSLNERTQYEFSAEMGMKNKKGVWSFTPKFEVTIPQKKMTYEGKIELNPMKTLMIDMSAMGFIASDINLKVSGENVPKEIGLTTQLKIGKKEYYIAGRLGKIVSKSGFKYSPSLKITIPSKDLVEFTSEILYESNKKMSFDFKLNKVLPKTIAMNAIVLLNAGKTKTKHILKVLFKSPRGNFRIIGDVDNKKTGITSRVIGSYNFGAKYSDRLTLSSKIRDLSVKKSVRYMGNIGLASKKNEFLNFNLKGQMAKAINHLETKFDLHYGNPKIKTNLLKFACVLNRALKPFSHAYDYAMSVQHPGQKINYKVEANHVQSAKWPIKKFENKVMIQMAPGKVVQTVLSYNNAKVKGLPSHEGEIALSYPGRDMKMTDKLTQVNKNTYENHFTVQWKKGQQATVQSTYTKTGKDIHNIENTLRLPNKKEAKATGMLQATSGAYKTKLQFSADEGMISRQQINYMAEGNVAYTFNAKQISSDVTGEIMWAPNEKITTKFNFDYMKMNSFSGKLAFSTPFDEMKNIDVILKHSNQKMGIESEMGLDFDILDASGKMKTSLKYNNQKGELMSNGEGKLNLPVQQLRQISGSYNLKHNNVLSSIDMSYSSSLKNYRNAKMMVEMKKNLPKMIKATVNLTLNGNPMVNINGNYGKKKDNIDMKVDVTGPSGETNTASGNVNLSGDRKTANVEIKSKYVDFSVDGSFEYQSPRSVDGELKVTTNGKSVMINVNYKKEGTTHKVIGTLGLPDGRPLKMEASLDLQSNLVALKTMSPDFSELTEVDLAFSFKGDKRMFSSTAAMKMMPYFDTTEFEMKFTKKQLSIGMKSKFESMKQAKLTVTFDGDWVRSQNLKAVLKVNNEEMAEIDLNYNLNSVNDFAVTVAALTSHRRYKEFQFELKNKGPLNGMKSSLKIKLANVFMFDVMFQNSKKASKLSIDGQILDFDEWKSTFELKGDLNSMTANIITSIAKKEVNKIEANLKNFGRSINIKATGPNTVNYELNVDVDTEAITFNMKSSFTLDGQHTYDMIATYEHLSKLHIKVSIPYYEDELLITFAGNLKAFNMQSKFSHNNQIFELILSNKQYYRQMDGILNTPYFQDTVSFKFNGELEQMNIVAQVMHNQEKFELTFSNSGYYQQIDAKLDTPYFQPTLKFSLTGNPQKFNVELKINFDEQIYEMKASNEEYFRKMNFLLNTPFLNMDFLFEGDLDNAKGTFTVLYGKTKYELTFSNKDFFQDCSLAVTIPKHVLKVNGKMDLKKKASSGDFNIIYNKKKISLSATYKDLGRKKTIKGDLVTPYFTDSFSALITGKPKKFNIEAKITHNGDTYELTLSSKNYYEMIDLNIYAPGMEAKLDFEGELKKFKSFASVKIANDMYRFVLSNDNYVQNIHVDMTSPQTGNIMIGYDLQGNLNNFNLTAQFSIFEKKYEIMAAAKDYFREISAKLITPEFGEQSLTVKINGQLNDFNGFIEVKNNNEVYRSEFSLVDTEFSLSLPIMLEKLQMKFKGNWKNFESVMEIMTYQGERIEISVTNKNFKEMTAHLTIPRVDDINVLVKTNGNLRNGKSAIKVSVGENMFETEVEINFDGSQANFEIEPKYNILGRSGKAELKIDLMFDAQTYKYEFESDIEGHQIKSMGSVKISPEISVLMTVNIPTLDSSEMKLRIVSEGFQKTDMMLNLKSPWTGMTNIFYEHNGQMGQSFNTKGYIERDGTRFAGYSLDTSFADSINFDFKCDYSNSQKIIEVKGESMYLGRKKTLSFSLKTPFRILKQFSFSGEIKFLRDGQIKTEVEATLPNQMFSFNMDLTEGNFNALFNVDMDKKNKDKQYQFQTSYKNNDQRGDVSRSFNFKMVLPQRTVSMDSHFENAQKSFIMSGDFVWDVATNQKAGFELMILKGNENEGKFRIITPRRTIELFGKVEVNGNHYSTVGHIMMDENNKAQKIDINANIMESKDKVDIDLTVKFPNQKKGMNLKTSVNFPKGDIIFTSNSEFSIDQDPEKTFKMSTKLMSEKKGKQEMYTMQMDAGHAQTGFAIDLVGRVSSSPEKYHADMEMGYLTAKSEQQKFAIRGELNKVNREVNLKMEAPSKTIELDASLRNKNRYIVSMLKKESDKENMEVLFKLNPKSKKMNILFNYDEANPNKLYRIDADIMKSKALFKAYRTNKQRKQSVDGRITLELKTNNIFQSHIKWNPDLLEELNTFGYQKLSMYGRELKSFGNSLSQVLNDEVSMKFSLAKQSFSEDLTPIIDYFSTEYASLSEDIVKAMQHMNEMFQQDMFYMKSSINAMNEIWDEMWIIFNEYLNEMKHDMEDFNMNMIKMMDEAEKQFYFYYDQYSMQFKNKVNELYDYCHKQYEMLYERAMDMKDEIISFIKNYPTSIKELISRMRQNPYGEQVIDFLLTIYEAVNEQTVQAKEHVETLTSAIYSAHAKLNRHIASARRYPMVDAIMDVINEIYQQALWTYKYWDIKDNVLGLKDDLYKFGAEKMKEIKDIVTDVGMNTLIFNPKRGEIMVEIRFGAAKYAYNHFMSSVEDIQRAVNKLSNLMPNTDLNVWDMYYMMKPSSDLDDYIPPFKAEASLFAGQHITTFDGRHFNYKGTCSYLLARDFVDGDFTVVANFDSDRKAKTLKSLSITTAHNEQVEIFADNKVFFNGGEAKLPLQLTDATVTGQGNLIVLESKRGYKVMCDHEIQLYTVKISGWYFNKMAGLFGNFNHEPVDDMLMSNSKYTNDLEQFAQSWSVSQQCKSHRNTAPSHMVPENRDCAHFFLQTDSPFRYCFRQVNPDQFYKTCAMQLSSSKATSMDLCKVTSFYMMKCVQKGVYLPMPIMCPRNRM</sequence>
<evidence type="ECO:0000256" key="1">
    <source>
        <dbReference type="ARBA" id="ARBA00004613"/>
    </source>
</evidence>
<accession>A0A1C9ZV19</accession>
<evidence type="ECO:0000256" key="8">
    <source>
        <dbReference type="ARBA" id="ARBA00023180"/>
    </source>
</evidence>
<dbReference type="SUPFAM" id="SSF48431">
    <property type="entry name" value="Lipovitellin-phosvitin complex, superhelical domain"/>
    <property type="match status" value="1"/>
</dbReference>
<dbReference type="SMART" id="SM00638">
    <property type="entry name" value="LPD_N"/>
    <property type="match status" value="1"/>
</dbReference>
<dbReference type="SMART" id="SM00216">
    <property type="entry name" value="VWD"/>
    <property type="match status" value="1"/>
</dbReference>
<evidence type="ECO:0000256" key="6">
    <source>
        <dbReference type="ARBA" id="ARBA00023055"/>
    </source>
</evidence>
<dbReference type="Gene3D" id="2.20.50.20">
    <property type="entry name" value="Lipovitellin. Chain A, domain 3"/>
    <property type="match status" value="1"/>
</dbReference>
<dbReference type="GO" id="GO:0005319">
    <property type="term" value="F:lipid transporter activity"/>
    <property type="evidence" value="ECO:0007669"/>
    <property type="project" value="InterPro"/>
</dbReference>
<dbReference type="PROSITE" id="PS51211">
    <property type="entry name" value="VITELLOGENIN"/>
    <property type="match status" value="1"/>
</dbReference>
<dbReference type="SMART" id="SM01169">
    <property type="entry name" value="DUF1943"/>
    <property type="match status" value="1"/>
</dbReference>
<dbReference type="InterPro" id="IPR015816">
    <property type="entry name" value="Vitellinogen_b-sht_N"/>
</dbReference>
<dbReference type="Pfam" id="PF01347">
    <property type="entry name" value="Vitellogenin_N"/>
    <property type="match status" value="1"/>
</dbReference>
<dbReference type="Gene3D" id="1.25.10.20">
    <property type="entry name" value="Vitellinogen, superhelical"/>
    <property type="match status" value="1"/>
</dbReference>
<keyword evidence="5" id="KW-0758">Storage protein</keyword>
<evidence type="ECO:0000256" key="7">
    <source>
        <dbReference type="ARBA" id="ARBA00023157"/>
    </source>
</evidence>
<dbReference type="GO" id="GO:0045735">
    <property type="term" value="F:nutrient reservoir activity"/>
    <property type="evidence" value="ECO:0007669"/>
    <property type="project" value="UniProtKB-KW"/>
</dbReference>
<dbReference type="InterPro" id="IPR014853">
    <property type="entry name" value="VWF/SSPO/ZAN-like_Cys-rich_dom"/>
</dbReference>
<dbReference type="PROSITE" id="PS51233">
    <property type="entry name" value="VWFD"/>
    <property type="match status" value="1"/>
</dbReference>
<dbReference type="Pfam" id="PF00094">
    <property type="entry name" value="VWD"/>
    <property type="match status" value="1"/>
</dbReference>
<keyword evidence="6" id="KW-0445">Lipid transport</keyword>
<evidence type="ECO:0000256" key="9">
    <source>
        <dbReference type="PROSITE-ProRule" id="PRU00557"/>
    </source>
</evidence>
<comment type="subcellular location">
    <subcellularLocation>
        <location evidence="1">Secreted</location>
    </subcellularLocation>
</comment>
<dbReference type="Pfam" id="PF06448">
    <property type="entry name" value="DUF1081"/>
    <property type="match status" value="1"/>
</dbReference>
<dbReference type="Gene3D" id="2.20.80.10">
    <property type="entry name" value="Lipovitellin-phosvitin complex, chain A, domain 4"/>
    <property type="match status" value="1"/>
</dbReference>
<feature type="domain" description="VWFD" evidence="12">
    <location>
        <begin position="3560"/>
        <end position="3729"/>
    </location>
</feature>
<organism evidence="13">
    <name type="scientific">Uroteuthis edulis</name>
    <name type="common">swordtip squid</name>
    <dbReference type="NCBI Taxonomy" id="55720"/>
    <lineage>
        <taxon>Eukaryota</taxon>
        <taxon>Metazoa</taxon>
        <taxon>Spiralia</taxon>
        <taxon>Lophotrochozoa</taxon>
        <taxon>Mollusca</taxon>
        <taxon>Cephalopoda</taxon>
        <taxon>Coleoidea</taxon>
        <taxon>Decapodiformes</taxon>
        <taxon>Myopsida</taxon>
        <taxon>Loliginidae</taxon>
        <taxon>Uroteuthis</taxon>
    </lineage>
</organism>
<dbReference type="InterPro" id="IPR050733">
    <property type="entry name" value="Vitellogenin/Apolipophorin"/>
</dbReference>
<dbReference type="EMBL" id="FX985228">
    <property type="protein sequence ID" value="BAV57680.1"/>
    <property type="molecule type" value="mRNA"/>
</dbReference>
<evidence type="ECO:0000256" key="3">
    <source>
        <dbReference type="ARBA" id="ARBA00022525"/>
    </source>
</evidence>
<gene>
    <name evidence="13" type="primary">apoLp</name>
</gene>
<reference evidence="13" key="1">
    <citation type="submission" date="2016-09" db="EMBL/GenBank/DDBJ databases">
        <title>Two Vitellogenins in the Loliginid Squid (Uroteuthis edulis): Identification and Specific Expression in the Ovarian Follicles.</title>
        <authorList>
            <person name="Kitano H."/>
            <person name="Nagano N."/>
            <person name="Sakaguchi K."/>
            <person name="Matsuyama M."/>
        </authorList>
    </citation>
    <scope>NUCLEOTIDE SEQUENCE</scope>
    <source>
        <tissue evidence="13">Ovary</tissue>
    </source>
</reference>
<keyword evidence="7" id="KW-1015">Disulfide bond</keyword>
<dbReference type="InterPro" id="IPR015819">
    <property type="entry name" value="Lipid_transp_b-sht_shell"/>
</dbReference>
<dbReference type="SUPFAM" id="SSF56968">
    <property type="entry name" value="Lipovitellin-phosvitin complex, beta-sheet shell regions"/>
    <property type="match status" value="2"/>
</dbReference>
<evidence type="ECO:0000256" key="4">
    <source>
        <dbReference type="ARBA" id="ARBA00022729"/>
    </source>
</evidence>
<evidence type="ECO:0000256" key="10">
    <source>
        <dbReference type="SAM" id="SignalP"/>
    </source>
</evidence>
<dbReference type="InterPro" id="IPR015255">
    <property type="entry name" value="Vitellinogen_open_b-sht"/>
</dbReference>
<evidence type="ECO:0000256" key="2">
    <source>
        <dbReference type="ARBA" id="ARBA00022448"/>
    </source>
</evidence>
<evidence type="ECO:0000256" key="5">
    <source>
        <dbReference type="ARBA" id="ARBA00022761"/>
    </source>
</evidence>
<keyword evidence="2" id="KW-0813">Transport</keyword>
<dbReference type="PANTHER" id="PTHR23345:SF15">
    <property type="entry name" value="VITELLOGENIN 1-RELATED"/>
    <property type="match status" value="1"/>
</dbReference>
<protein>
    <submittedName>
        <fullName evidence="13">Apolipophorin long isoform</fullName>
    </submittedName>
</protein>
<evidence type="ECO:0000313" key="13">
    <source>
        <dbReference type="EMBL" id="BAV57680.1"/>
    </source>
</evidence>
<dbReference type="InterPro" id="IPR001846">
    <property type="entry name" value="VWF_type-D"/>
</dbReference>
<dbReference type="Pfam" id="PF08742">
    <property type="entry name" value="C8"/>
    <property type="match status" value="1"/>
</dbReference>
<dbReference type="Pfam" id="PF09172">
    <property type="entry name" value="Vit_open_b-sht"/>
    <property type="match status" value="1"/>
</dbReference>
<dbReference type="InterPro" id="IPR001747">
    <property type="entry name" value="Vitellogenin_N"/>
</dbReference>
<evidence type="ECO:0000259" key="11">
    <source>
        <dbReference type="PROSITE" id="PS51211"/>
    </source>
</evidence>
<name>A0A1C9ZV19_9MOLL</name>
<dbReference type="InterPro" id="IPR011030">
    <property type="entry name" value="Lipovitellin_superhlx_dom"/>
</dbReference>
<feature type="signal peptide" evidence="10">
    <location>
        <begin position="1"/>
        <end position="18"/>
    </location>
</feature>
<feature type="domain" description="Vitellogenin" evidence="11">
    <location>
        <begin position="44"/>
        <end position="660"/>
    </location>
</feature>
<dbReference type="InterPro" id="IPR015817">
    <property type="entry name" value="Vitellinogen_open_b-sht_sub1"/>
</dbReference>
<evidence type="ECO:0000259" key="12">
    <source>
        <dbReference type="PROSITE" id="PS51233"/>
    </source>
</evidence>
<dbReference type="Gene3D" id="2.30.230.10">
    <property type="entry name" value="Lipovitellin, beta-sheet shell regions, chain A"/>
    <property type="match status" value="1"/>
</dbReference>
<feature type="chain" id="PRO_5008896873" evidence="10">
    <location>
        <begin position="19"/>
        <end position="3816"/>
    </location>
</feature>
<dbReference type="InterPro" id="IPR009454">
    <property type="entry name" value="Lipid_transpt_open_b-sht"/>
</dbReference>
<keyword evidence="8" id="KW-0325">Glycoprotein</keyword>
<keyword evidence="4 10" id="KW-0732">Signal</keyword>
<dbReference type="PANTHER" id="PTHR23345">
    <property type="entry name" value="VITELLOGENIN-RELATED"/>
    <property type="match status" value="1"/>
</dbReference>